<dbReference type="PANTHER" id="PTHR47194:SF3">
    <property type="entry name" value="SORTING NEXIN 29"/>
    <property type="match status" value="1"/>
</dbReference>
<keyword evidence="3" id="KW-1185">Reference proteome</keyword>
<dbReference type="InterPro" id="IPR036871">
    <property type="entry name" value="PX_dom_sf"/>
</dbReference>
<feature type="region of interest" description="Disordered" evidence="1">
    <location>
        <begin position="77"/>
        <end position="117"/>
    </location>
</feature>
<evidence type="ECO:0000313" key="3">
    <source>
        <dbReference type="Proteomes" id="UP001497482"/>
    </source>
</evidence>
<protein>
    <submittedName>
        <fullName evidence="2">Uncharacterized protein</fullName>
    </submittedName>
</protein>
<name>A0AAV2LVD7_KNICA</name>
<reference evidence="2 3" key="1">
    <citation type="submission" date="2024-04" db="EMBL/GenBank/DDBJ databases">
        <authorList>
            <person name="Waldvogel A.-M."/>
            <person name="Schoenle A."/>
        </authorList>
    </citation>
    <scope>NUCLEOTIDE SEQUENCE [LARGE SCALE GENOMIC DNA]</scope>
</reference>
<evidence type="ECO:0000256" key="1">
    <source>
        <dbReference type="SAM" id="MobiDB-lite"/>
    </source>
</evidence>
<proteinExistence type="predicted"/>
<dbReference type="GO" id="GO:0035091">
    <property type="term" value="F:phosphatidylinositol binding"/>
    <property type="evidence" value="ECO:0007669"/>
    <property type="project" value="InterPro"/>
</dbReference>
<dbReference type="AlphaFoldDB" id="A0AAV2LVD7"/>
<gene>
    <name evidence="2" type="ORF">KC01_LOCUS32266</name>
</gene>
<evidence type="ECO:0000313" key="2">
    <source>
        <dbReference type="EMBL" id="CAL1604812.1"/>
    </source>
</evidence>
<dbReference type="Proteomes" id="UP001497482">
    <property type="component" value="Chromosome 4"/>
</dbReference>
<accession>A0AAV2LVD7</accession>
<organism evidence="2 3">
    <name type="scientific">Knipowitschia caucasica</name>
    <name type="common">Caucasian dwarf goby</name>
    <name type="synonym">Pomatoschistus caucasicus</name>
    <dbReference type="NCBI Taxonomy" id="637954"/>
    <lineage>
        <taxon>Eukaryota</taxon>
        <taxon>Metazoa</taxon>
        <taxon>Chordata</taxon>
        <taxon>Craniata</taxon>
        <taxon>Vertebrata</taxon>
        <taxon>Euteleostomi</taxon>
        <taxon>Actinopterygii</taxon>
        <taxon>Neopterygii</taxon>
        <taxon>Teleostei</taxon>
        <taxon>Neoteleostei</taxon>
        <taxon>Acanthomorphata</taxon>
        <taxon>Gobiaria</taxon>
        <taxon>Gobiiformes</taxon>
        <taxon>Gobioidei</taxon>
        <taxon>Gobiidae</taxon>
        <taxon>Gobiinae</taxon>
        <taxon>Knipowitschia</taxon>
    </lineage>
</organism>
<dbReference type="EMBL" id="OZ035826">
    <property type="protein sequence ID" value="CAL1604812.1"/>
    <property type="molecule type" value="Genomic_DNA"/>
</dbReference>
<feature type="compositionally biased region" description="Polar residues" evidence="1">
    <location>
        <begin position="77"/>
        <end position="87"/>
    </location>
</feature>
<sequence>MTEHTDKDQTGEVDRCVDVIIVLLPWEGKDAKFVEERRKQLQCYLRIVMNKLVQTLPEFSARPTKETLLCLLPFCQDTPQTNDNSAKTPRSRTSSRFPRLGRNRNQDPRPEPQSGDL</sequence>
<dbReference type="PANTHER" id="PTHR47194">
    <property type="entry name" value="SORTING NEXIN-29-RELATED"/>
    <property type="match status" value="1"/>
</dbReference>
<dbReference type="SUPFAM" id="SSF64268">
    <property type="entry name" value="PX domain"/>
    <property type="match status" value="1"/>
</dbReference>